<reference evidence="1" key="1">
    <citation type="journal article" date="2014" name="Int. J. Syst. Evol. Microbiol.">
        <title>Complete genome of a new Firmicutes species belonging to the dominant human colonic microbiota ('Ruminococcus bicirculans') reveals two chromosomes and a selective capacity to utilize plant glucans.</title>
        <authorList>
            <consortium name="NISC Comparative Sequencing Program"/>
            <person name="Wegmann U."/>
            <person name="Louis P."/>
            <person name="Goesmann A."/>
            <person name="Henrissat B."/>
            <person name="Duncan S.H."/>
            <person name="Flint H.J."/>
        </authorList>
    </citation>
    <scope>NUCLEOTIDE SEQUENCE</scope>
    <source>
        <strain evidence="1">CCUG 53762</strain>
    </source>
</reference>
<dbReference type="EMBL" id="JBHSHC010000003">
    <property type="protein sequence ID" value="MFC4765866.1"/>
    <property type="molecule type" value="Genomic_DNA"/>
</dbReference>
<comment type="caution">
    <text evidence="1">The sequence shown here is derived from an EMBL/GenBank/DDBJ whole genome shotgun (WGS) entry which is preliminary data.</text>
</comment>
<accession>A0ABV9PUD4</accession>
<dbReference type="Proteomes" id="UP001596002">
    <property type="component" value="Unassembled WGS sequence"/>
</dbReference>
<evidence type="ECO:0000313" key="3">
    <source>
        <dbReference type="Proteomes" id="UP001596002"/>
    </source>
</evidence>
<feature type="non-terminal residue" evidence="1">
    <location>
        <position position="1"/>
    </location>
</feature>
<name>A0ABV9PUD4_9BACL</name>
<reference evidence="3" key="2">
    <citation type="journal article" date="2019" name="Int. J. Syst. Evol. Microbiol.">
        <title>The Global Catalogue of Microorganisms (GCM) 10K type strain sequencing project: providing services to taxonomists for standard genome sequencing and annotation.</title>
        <authorList>
            <consortium name="The Broad Institute Genomics Platform"/>
            <consortium name="The Broad Institute Genome Sequencing Center for Infectious Disease"/>
            <person name="Wu L."/>
            <person name="Ma J."/>
        </authorList>
    </citation>
    <scope>NUCLEOTIDE SEQUENCE [LARGE SCALE GENOMIC DNA]</scope>
    <source>
        <strain evidence="3">WYCCWR 12678</strain>
    </source>
</reference>
<keyword evidence="3" id="KW-1185">Reference proteome</keyword>
<gene>
    <name evidence="1" type="ORF">ACFO8Q_00390</name>
    <name evidence="2" type="ORF">ACFO8Q_00405</name>
</gene>
<reference evidence="1" key="3">
    <citation type="submission" date="2024-09" db="EMBL/GenBank/DDBJ databases">
        <authorList>
            <person name="Sun Q."/>
            <person name="Mori K."/>
        </authorList>
    </citation>
    <scope>NUCLEOTIDE SEQUENCE</scope>
    <source>
        <strain evidence="1">CCUG 53762</strain>
    </source>
</reference>
<dbReference type="EMBL" id="JBHSHC010000004">
    <property type="protein sequence ID" value="MFC4765869.1"/>
    <property type="molecule type" value="Genomic_DNA"/>
</dbReference>
<proteinExistence type="predicted"/>
<protein>
    <submittedName>
        <fullName evidence="1">Phenylacetate-CoA oxygenase subunit PaaI</fullName>
    </submittedName>
</protein>
<sequence>PAHYDEETGKYVIDVPFPCKFDVENKKWLYDQPDTWENVIARFKKRGPKNQEFVARIQKGKQELEELRKEVG</sequence>
<evidence type="ECO:0000313" key="1">
    <source>
        <dbReference type="EMBL" id="MFC4765866.1"/>
    </source>
</evidence>
<organism evidence="1 3">
    <name type="scientific">Effusibacillus consociatus</name>
    <dbReference type="NCBI Taxonomy" id="1117041"/>
    <lineage>
        <taxon>Bacteria</taxon>
        <taxon>Bacillati</taxon>
        <taxon>Bacillota</taxon>
        <taxon>Bacilli</taxon>
        <taxon>Bacillales</taxon>
        <taxon>Alicyclobacillaceae</taxon>
        <taxon>Effusibacillus</taxon>
    </lineage>
</organism>
<evidence type="ECO:0000313" key="2">
    <source>
        <dbReference type="EMBL" id="MFC4765869.1"/>
    </source>
</evidence>